<evidence type="ECO:0000313" key="2">
    <source>
        <dbReference type="Proteomes" id="UP001057402"/>
    </source>
</evidence>
<proteinExistence type="predicted"/>
<protein>
    <submittedName>
        <fullName evidence="1">Uncharacterized protein</fullName>
    </submittedName>
</protein>
<evidence type="ECO:0000313" key="1">
    <source>
        <dbReference type="EMBL" id="KAI4318395.1"/>
    </source>
</evidence>
<comment type="caution">
    <text evidence="1">The sequence shown here is derived from an EMBL/GenBank/DDBJ whole genome shotgun (WGS) entry which is preliminary data.</text>
</comment>
<keyword evidence="2" id="KW-1185">Reference proteome</keyword>
<sequence length="511" mass="56034">MCVSIFLLWLVSIPLLAHSQPAPRGYLIDCGASNETQQGSLKYIPDDGFIAVGNKTTVKDPDVSLPLSTLRYFPDKSARKYCYVIPTIKGGRYLLRTTFYYGGFDGGTTPPVFDQIVDGMIWSTVDTAEDYAQGLSSFYEIFVAARGKTISVCLARNERTASDPFISTVELMYADDSVYNGTDFQRYALATIARATFGDAPDSIGYPDDVLNRLWQPFKTADPVVTSHSQVDPLDFWNTPPKAAFAEAITTSRGKSLSLKWPPLSLPESLYYVSLYFQDNRSPSPYSWRTFNVSINGKNFYSYVNTTAKGVTIYSAMWPLSGETEINMVPEADSPVGPLINAGEVLQLLPLGSKTVTRDVIAMEDLARSFNNPPSDWSGDPCLPENHSWTGVKCSQGNVTRIVSLNLTNAGISGSLPSSISDLTALSELWLGGNSLSGKIPEMGTLKELQTLHLEGNQFEGRIPKSLGELAMLKEIFLQNNKLNGKIPDSLRNKNGINLQVSPGNNLSESR</sequence>
<accession>A0ACB9M6U3</accession>
<dbReference type="EMBL" id="CM042889">
    <property type="protein sequence ID" value="KAI4318395.1"/>
    <property type="molecule type" value="Genomic_DNA"/>
</dbReference>
<gene>
    <name evidence="1" type="ORF">MLD38_032104</name>
</gene>
<organism evidence="1 2">
    <name type="scientific">Melastoma candidum</name>
    <dbReference type="NCBI Taxonomy" id="119954"/>
    <lineage>
        <taxon>Eukaryota</taxon>
        <taxon>Viridiplantae</taxon>
        <taxon>Streptophyta</taxon>
        <taxon>Embryophyta</taxon>
        <taxon>Tracheophyta</taxon>
        <taxon>Spermatophyta</taxon>
        <taxon>Magnoliopsida</taxon>
        <taxon>eudicotyledons</taxon>
        <taxon>Gunneridae</taxon>
        <taxon>Pentapetalae</taxon>
        <taxon>rosids</taxon>
        <taxon>malvids</taxon>
        <taxon>Myrtales</taxon>
        <taxon>Melastomataceae</taxon>
        <taxon>Melastomatoideae</taxon>
        <taxon>Melastomateae</taxon>
        <taxon>Melastoma</taxon>
    </lineage>
</organism>
<name>A0ACB9M6U3_9MYRT</name>
<reference evidence="2" key="1">
    <citation type="journal article" date="2023" name="Front. Plant Sci.">
        <title>Chromosomal-level genome assembly of Melastoma candidum provides insights into trichome evolution.</title>
        <authorList>
            <person name="Zhong Y."/>
            <person name="Wu W."/>
            <person name="Sun C."/>
            <person name="Zou P."/>
            <person name="Liu Y."/>
            <person name="Dai S."/>
            <person name="Zhou R."/>
        </authorList>
    </citation>
    <scope>NUCLEOTIDE SEQUENCE [LARGE SCALE GENOMIC DNA]</scope>
</reference>
<dbReference type="Proteomes" id="UP001057402">
    <property type="component" value="Chromosome 10"/>
</dbReference>